<reference evidence="1" key="1">
    <citation type="submission" date="2020-05" db="EMBL/GenBank/DDBJ databases">
        <authorList>
            <person name="Chiriac C."/>
            <person name="Salcher M."/>
            <person name="Ghai R."/>
            <person name="Kavagutti S V."/>
        </authorList>
    </citation>
    <scope>NUCLEOTIDE SEQUENCE</scope>
</reference>
<sequence>MGTQCVVQDTTLNIAMWLERRLDMSLGFHFPAARLYGIVLNDPLGLADDTCQAARTSFLDESDDVYELMAGSAGVLARSFDAAAVVTAGWAAPMADDGSMAQRASRHPLRRRVRAVAVVSDDGVASLIRFEDDPDELIAQTTAGTGLMVDALEAMWFGTAALWADPYETLLRTSDEFASTRSCRRRR</sequence>
<name>A0A6J6YPZ2_9ZZZZ</name>
<proteinExistence type="predicted"/>
<accession>A0A6J6YPZ2</accession>
<protein>
    <submittedName>
        <fullName evidence="1">Unannotated protein</fullName>
    </submittedName>
</protein>
<gene>
    <name evidence="1" type="ORF">UFOPK2992_01614</name>
</gene>
<evidence type="ECO:0000313" key="1">
    <source>
        <dbReference type="EMBL" id="CAB4811540.1"/>
    </source>
</evidence>
<dbReference type="AlphaFoldDB" id="A0A6J6YPZ2"/>
<organism evidence="1">
    <name type="scientific">freshwater metagenome</name>
    <dbReference type="NCBI Taxonomy" id="449393"/>
    <lineage>
        <taxon>unclassified sequences</taxon>
        <taxon>metagenomes</taxon>
        <taxon>ecological metagenomes</taxon>
    </lineage>
</organism>
<dbReference type="EMBL" id="CAFAAI010000316">
    <property type="protein sequence ID" value="CAB4811540.1"/>
    <property type="molecule type" value="Genomic_DNA"/>
</dbReference>